<dbReference type="PANTHER" id="PTHR43818">
    <property type="entry name" value="BCDNA.GH03377"/>
    <property type="match status" value="1"/>
</dbReference>
<evidence type="ECO:0000256" key="1">
    <source>
        <dbReference type="ARBA" id="ARBA00023002"/>
    </source>
</evidence>
<feature type="domain" description="Gfo/Idh/MocA-like oxidoreductase N-terminal" evidence="2">
    <location>
        <begin position="4"/>
        <end position="119"/>
    </location>
</feature>
<dbReference type="GO" id="GO:0000166">
    <property type="term" value="F:nucleotide binding"/>
    <property type="evidence" value="ECO:0007669"/>
    <property type="project" value="InterPro"/>
</dbReference>
<keyword evidence="1" id="KW-0560">Oxidoreductase</keyword>
<evidence type="ECO:0000313" key="5">
    <source>
        <dbReference type="Proteomes" id="UP000248326"/>
    </source>
</evidence>
<dbReference type="AlphaFoldDB" id="A0A318SJY5"/>
<dbReference type="InterPro" id="IPR000683">
    <property type="entry name" value="Gfo/Idh/MocA-like_OxRdtase_N"/>
</dbReference>
<dbReference type="InterPro" id="IPR055170">
    <property type="entry name" value="GFO_IDH_MocA-like_dom"/>
</dbReference>
<dbReference type="PANTHER" id="PTHR43818:SF11">
    <property type="entry name" value="BCDNA.GH03377"/>
    <property type="match status" value="1"/>
</dbReference>
<dbReference type="RefSeq" id="WP_211317886.1">
    <property type="nucleotide sequence ID" value="NZ_QJSX01000005.1"/>
</dbReference>
<comment type="caution">
    <text evidence="4">The sequence shown here is derived from an EMBL/GenBank/DDBJ whole genome shotgun (WGS) entry which is preliminary data.</text>
</comment>
<dbReference type="SUPFAM" id="SSF55347">
    <property type="entry name" value="Glyceraldehyde-3-phosphate dehydrogenase-like, C-terminal domain"/>
    <property type="match status" value="1"/>
</dbReference>
<accession>A0A318SJY5</accession>
<protein>
    <submittedName>
        <fullName evidence="4">Putative dehydrogenase</fullName>
    </submittedName>
</protein>
<reference evidence="4 5" key="1">
    <citation type="submission" date="2018-06" db="EMBL/GenBank/DDBJ databases">
        <title>Genomic Encyclopedia of Type Strains, Phase IV (KMG-IV): sequencing the most valuable type-strain genomes for metagenomic binning, comparative biology and taxonomic classification.</title>
        <authorList>
            <person name="Goeker M."/>
        </authorList>
    </citation>
    <scope>NUCLEOTIDE SEQUENCE [LARGE SCALE GENOMIC DNA]</scope>
    <source>
        <strain evidence="4 5">DSM 18048</strain>
    </source>
</reference>
<dbReference type="Pfam" id="PF22725">
    <property type="entry name" value="GFO_IDH_MocA_C3"/>
    <property type="match status" value="1"/>
</dbReference>
<dbReference type="SUPFAM" id="SSF51735">
    <property type="entry name" value="NAD(P)-binding Rossmann-fold domains"/>
    <property type="match status" value="1"/>
</dbReference>
<dbReference type="Pfam" id="PF01408">
    <property type="entry name" value="GFO_IDH_MocA"/>
    <property type="match status" value="1"/>
</dbReference>
<organism evidence="4 5">
    <name type="scientific">Deinococcus yavapaiensis KR-236</name>
    <dbReference type="NCBI Taxonomy" id="694435"/>
    <lineage>
        <taxon>Bacteria</taxon>
        <taxon>Thermotogati</taxon>
        <taxon>Deinococcota</taxon>
        <taxon>Deinococci</taxon>
        <taxon>Deinococcales</taxon>
        <taxon>Deinococcaceae</taxon>
        <taxon>Deinococcus</taxon>
    </lineage>
</organism>
<sequence length="356" mass="39275">MKTVNVAIVGCGVIAHEYAKDMVGVDFLTLRGAYDVDAERTKTFAEKHGGLAYDSLDDLLADPEVDVVVNLTLFKAHHPITKRALEAGKHVFSEKPLAGSVHEAVELVDVARRHGVRLSCAPVTFLGEAQERTRQEIRAGRVGKVRLVYAESNHGLIEAWHPQPQSFYEVGPLRDVGVYPLGIVTNVLGPAARVSAYGTTLKKDRLTKRGVPFEAVEYDFYVAMVEFPGGEVLRLTCNFYAPEQSRQKGVEFFGDDGQLHLGNWIAPSAAIEVAKYGEEYAPLADYERTERKWSWATGLVDLGSAILENRPSRMTGEHAAHIVEILEGAHESIRTGRPVDLTTTFIPWADRAPELV</sequence>
<dbReference type="Gene3D" id="3.30.360.10">
    <property type="entry name" value="Dihydrodipicolinate Reductase, domain 2"/>
    <property type="match status" value="1"/>
</dbReference>
<evidence type="ECO:0000259" key="2">
    <source>
        <dbReference type="Pfam" id="PF01408"/>
    </source>
</evidence>
<feature type="domain" description="GFO/IDH/MocA-like oxidoreductase" evidence="3">
    <location>
        <begin position="133"/>
        <end position="259"/>
    </location>
</feature>
<name>A0A318SJY5_9DEIO</name>
<dbReference type="EMBL" id="QJSX01000005">
    <property type="protein sequence ID" value="PYE54596.1"/>
    <property type="molecule type" value="Genomic_DNA"/>
</dbReference>
<gene>
    <name evidence="4" type="ORF">DES52_105236</name>
</gene>
<dbReference type="InterPro" id="IPR050463">
    <property type="entry name" value="Gfo/Idh/MocA_oxidrdct_glycsds"/>
</dbReference>
<dbReference type="Proteomes" id="UP000248326">
    <property type="component" value="Unassembled WGS sequence"/>
</dbReference>
<dbReference type="GO" id="GO:0016491">
    <property type="term" value="F:oxidoreductase activity"/>
    <property type="evidence" value="ECO:0007669"/>
    <property type="project" value="UniProtKB-KW"/>
</dbReference>
<proteinExistence type="predicted"/>
<evidence type="ECO:0000313" key="4">
    <source>
        <dbReference type="EMBL" id="PYE54596.1"/>
    </source>
</evidence>
<dbReference type="InterPro" id="IPR036291">
    <property type="entry name" value="NAD(P)-bd_dom_sf"/>
</dbReference>
<dbReference type="Gene3D" id="3.40.50.720">
    <property type="entry name" value="NAD(P)-binding Rossmann-like Domain"/>
    <property type="match status" value="1"/>
</dbReference>
<keyword evidence="5" id="KW-1185">Reference proteome</keyword>
<evidence type="ECO:0000259" key="3">
    <source>
        <dbReference type="Pfam" id="PF22725"/>
    </source>
</evidence>